<sequence length="1127" mass="127108">MAQIDTGADWTQWDMGRAIQGLRSAVPGMVQRPLRRMHIRLWHAPAERLRDLLSAAGLPREVINMVQDVVDTCTVCREWQRRGEKPVTSLTFTTTFNEGIQFDLLFLDDGIVVHLIDMCIRWAQGLFVKSKEPGDVLPAITHIWFRVHGPPKFITSDQEGALFSDEGAIWADRWKVDLRPKPKGAHAHVIERRNDLLRTQYHRVRSQANEGIRVSKEELLDESLLAMNTLLSSGGAVSRHVHRVRELALANIAQGNARERLKIAARTRTRPAAQLGDLRVGDSVDIFRDPPNKDVTGWRGPCKVVAMDRADEGIIDVRWQGRTLPCRPADVRKAVTWLTLMAAPGRGDTKPYQLLVYYVENMAAGTTLLLGYEIGEDGHWRMTKTSRRLPTLTTAAFHVAACDFHLYGVLNRCPTFQHHAVKYGLAIRMMWKNDQIDGIAGPLQRQPSTRSQRHLNLRLKGWLIPEMRRTEFSFFHAILDSQSPPDAEYWLDSRVLEAVEVATYLENTEKEMQVLEVEFESEISRLVIMTTDAHDLPKSEIFSLFANDGGHRVILSVNSTGKTKMVIEREADELNKDDLIKHRVEVEKAMSKELGNCIELGALKQRSRLGCTNLMDSRWVIRWKKQPDGKLAIKARLCIKGFKDLQQDRLDTFSATASRQTQRIVNFIAASRPKWVLWSCDVGSAFLKGLTFQDVAYMTGEPLRTVQLDLPKDTVKIARQFEPLSNYDVSRHCLEMVRPGFGLKDAPRLWNLKLKQVMTKLQLLPLVTYSQFYCKWAGSRCEPVPRELVPMSADKDKARGTDVSFTDPEIAIKDLQMVCSTRVDDLKEASTDPIADAFMDALESEFGKLTRQKRRHQRNLIFYIYCALYAIDLKQACIPQIAAVGVYMWTASSSGAVVEQGAQIVQNTPTSFYPISFEYFKAAGEGYRINGVLVNNITSFETMFALLDIDGSGGLASGEFAGLPAMLQKLASTTRRLQDDEDESPEAVEKRRLTAQVCGAQGQFYCSFDGDCKDDCAVCGWKSAHDRAFSTCVVPSATACHADQERVYCPTDELCKVGGCSDCPGRPRVDFSQHTCLATWWDPAPLSTWSNWVCRYRHKVGMSCIHDQDCIYGLRRCMDQSNGSGLV</sequence>
<dbReference type="Pfam" id="PF07727">
    <property type="entry name" value="RVT_2"/>
    <property type="match status" value="1"/>
</dbReference>
<reference evidence="2" key="1">
    <citation type="submission" date="2023-10" db="EMBL/GenBank/DDBJ databases">
        <authorList>
            <person name="Chen Y."/>
            <person name="Shah S."/>
            <person name="Dougan E. K."/>
            <person name="Thang M."/>
            <person name="Chan C."/>
        </authorList>
    </citation>
    <scope>NUCLEOTIDE SEQUENCE [LARGE SCALE GENOMIC DNA]</scope>
</reference>
<dbReference type="InterPro" id="IPR012337">
    <property type="entry name" value="RNaseH-like_sf"/>
</dbReference>
<dbReference type="PROSITE" id="PS50994">
    <property type="entry name" value="INTEGRASE"/>
    <property type="match status" value="1"/>
</dbReference>
<comment type="caution">
    <text evidence="2">The sequence shown here is derived from an EMBL/GenBank/DDBJ whole genome shotgun (WGS) entry which is preliminary data.</text>
</comment>
<proteinExistence type="predicted"/>
<evidence type="ECO:0000259" key="1">
    <source>
        <dbReference type="PROSITE" id="PS50994"/>
    </source>
</evidence>
<dbReference type="InterPro" id="IPR036397">
    <property type="entry name" value="RNaseH_sf"/>
</dbReference>
<dbReference type="Gene3D" id="3.30.420.10">
    <property type="entry name" value="Ribonuclease H-like superfamily/Ribonuclease H"/>
    <property type="match status" value="1"/>
</dbReference>
<protein>
    <recommendedName>
        <fullName evidence="1">Integrase catalytic domain-containing protein</fullName>
    </recommendedName>
</protein>
<name>A0ABN9VK88_9DINO</name>
<evidence type="ECO:0000313" key="3">
    <source>
        <dbReference type="Proteomes" id="UP001189429"/>
    </source>
</evidence>
<evidence type="ECO:0000313" key="2">
    <source>
        <dbReference type="EMBL" id="CAK0873269.1"/>
    </source>
</evidence>
<organism evidence="2 3">
    <name type="scientific">Prorocentrum cordatum</name>
    <dbReference type="NCBI Taxonomy" id="2364126"/>
    <lineage>
        <taxon>Eukaryota</taxon>
        <taxon>Sar</taxon>
        <taxon>Alveolata</taxon>
        <taxon>Dinophyceae</taxon>
        <taxon>Prorocentrales</taxon>
        <taxon>Prorocentraceae</taxon>
        <taxon>Prorocentrum</taxon>
    </lineage>
</organism>
<dbReference type="InterPro" id="IPR001584">
    <property type="entry name" value="Integrase_cat-core"/>
</dbReference>
<dbReference type="EMBL" id="CAUYUJ010017261">
    <property type="protein sequence ID" value="CAK0873269.1"/>
    <property type="molecule type" value="Genomic_DNA"/>
</dbReference>
<dbReference type="Proteomes" id="UP001189429">
    <property type="component" value="Unassembled WGS sequence"/>
</dbReference>
<keyword evidence="3" id="KW-1185">Reference proteome</keyword>
<accession>A0ABN9VK88</accession>
<feature type="domain" description="Integrase catalytic" evidence="1">
    <location>
        <begin position="82"/>
        <end position="250"/>
    </location>
</feature>
<dbReference type="InterPro" id="IPR013103">
    <property type="entry name" value="RVT_2"/>
</dbReference>
<gene>
    <name evidence="2" type="ORF">PCOR1329_LOCUS58526</name>
</gene>
<dbReference type="SUPFAM" id="SSF53098">
    <property type="entry name" value="Ribonuclease H-like"/>
    <property type="match status" value="1"/>
</dbReference>